<dbReference type="OrthoDB" id="3927177at2759"/>
<reference evidence="3" key="1">
    <citation type="submission" date="2020-04" db="EMBL/GenBank/DDBJ databases">
        <title>Genome Assembly and Annotation of Botryosphaeria dothidea sdau 11-99, a Latent Pathogen of Apple Fruit Ring Rot in China.</title>
        <authorList>
            <person name="Yu C."/>
            <person name="Diao Y."/>
            <person name="Lu Q."/>
            <person name="Zhao J."/>
            <person name="Cui S."/>
            <person name="Peng C."/>
            <person name="He B."/>
            <person name="Liu H."/>
        </authorList>
    </citation>
    <scope>NUCLEOTIDE SEQUENCE [LARGE SCALE GENOMIC DNA]</scope>
    <source>
        <strain evidence="3">Sdau11-99</strain>
    </source>
</reference>
<proteinExistence type="predicted"/>
<evidence type="ECO:0000256" key="1">
    <source>
        <dbReference type="SAM" id="MobiDB-lite"/>
    </source>
</evidence>
<accession>A0A8H4NC23</accession>
<evidence type="ECO:0000313" key="4">
    <source>
        <dbReference type="Proteomes" id="UP000572817"/>
    </source>
</evidence>
<gene>
    <name evidence="3" type="ORF">GTA08_BOTSDO02083</name>
</gene>
<feature type="compositionally biased region" description="Polar residues" evidence="1">
    <location>
        <begin position="11"/>
        <end position="21"/>
    </location>
</feature>
<dbReference type="Proteomes" id="UP000572817">
    <property type="component" value="Unassembled WGS sequence"/>
</dbReference>
<evidence type="ECO:0000259" key="2">
    <source>
        <dbReference type="Pfam" id="PF20233"/>
    </source>
</evidence>
<keyword evidence="4" id="KW-1185">Reference proteome</keyword>
<comment type="caution">
    <text evidence="3">The sequence shown here is derived from an EMBL/GenBank/DDBJ whole genome shotgun (WGS) entry which is preliminary data.</text>
</comment>
<organism evidence="3 4">
    <name type="scientific">Botryosphaeria dothidea</name>
    <dbReference type="NCBI Taxonomy" id="55169"/>
    <lineage>
        <taxon>Eukaryota</taxon>
        <taxon>Fungi</taxon>
        <taxon>Dikarya</taxon>
        <taxon>Ascomycota</taxon>
        <taxon>Pezizomycotina</taxon>
        <taxon>Dothideomycetes</taxon>
        <taxon>Dothideomycetes incertae sedis</taxon>
        <taxon>Botryosphaeriales</taxon>
        <taxon>Botryosphaeriaceae</taxon>
        <taxon>Botryosphaeria</taxon>
    </lineage>
</organism>
<dbReference type="EMBL" id="WWBZ02000016">
    <property type="protein sequence ID" value="KAF4309837.1"/>
    <property type="molecule type" value="Genomic_DNA"/>
</dbReference>
<dbReference type="AlphaFoldDB" id="A0A8H4NC23"/>
<protein>
    <submittedName>
        <fullName evidence="3">Heterokaryon incompatibility protein</fullName>
    </submittedName>
</protein>
<sequence>MPERRRYSSPGVRSTASSQGSREYQRLDRKYWEGFFVPGKIFMYQLHESELDDYNKRQKFLTPILSSKPVYRRCVVINGGRESSQCLQIKTYEGEGCTRRDVRSLQHHHAAVYTGHEAFYLPEETHLRMPIQADPISHDTLLPRLARLNYDSLFDLSHTRPIYPLAQVTPRGLRTLLHDLEELNPPTIRPLRPTRKRTWDVVLEQLNATTISPPTAAPHRPVRAPVRRAPTFPPPIPETLPPQPAPRIEIVAPRPEATLFPVVPRGAPAVRVPLTLHSARDGRSTAPVSALCVPRAAELNFIDADLAARLGATQLRYAGPDVVVPGSGARVPATGAVKVKWRFEGTGRECVDTFVVFPGLPGEVVLGSKTVVERRWGVGNREAEMLGLPVLGREERRKMEQDDRNKSDRRRREEVRENAEIEREFARQRAALLG</sequence>
<feature type="region of interest" description="Disordered" evidence="1">
    <location>
        <begin position="396"/>
        <end position="418"/>
    </location>
</feature>
<dbReference type="InterPro" id="IPR046497">
    <property type="entry name" value="DUF6590"/>
</dbReference>
<feature type="region of interest" description="Disordered" evidence="1">
    <location>
        <begin position="1"/>
        <end position="21"/>
    </location>
</feature>
<dbReference type="Pfam" id="PF20233">
    <property type="entry name" value="DUF6590"/>
    <property type="match status" value="1"/>
</dbReference>
<feature type="domain" description="DUF6590" evidence="2">
    <location>
        <begin position="34"/>
        <end position="177"/>
    </location>
</feature>
<name>A0A8H4NC23_9PEZI</name>
<evidence type="ECO:0000313" key="3">
    <source>
        <dbReference type="EMBL" id="KAF4309837.1"/>
    </source>
</evidence>